<feature type="transmembrane region" description="Helical" evidence="5">
    <location>
        <begin position="360"/>
        <end position="380"/>
    </location>
</feature>
<dbReference type="Pfam" id="PF04932">
    <property type="entry name" value="Wzy_C"/>
    <property type="match status" value="1"/>
</dbReference>
<feature type="transmembrane region" description="Helical" evidence="5">
    <location>
        <begin position="201"/>
        <end position="219"/>
    </location>
</feature>
<keyword evidence="4 5" id="KW-0472">Membrane</keyword>
<feature type="transmembrane region" description="Helical" evidence="5">
    <location>
        <begin position="154"/>
        <end position="170"/>
    </location>
</feature>
<accession>A0A1V1V646</accession>
<dbReference type="EMBL" id="AP018045">
    <property type="protein sequence ID" value="BAX54318.1"/>
    <property type="molecule type" value="Genomic_DNA"/>
</dbReference>
<comment type="subcellular location">
    <subcellularLocation>
        <location evidence="1">Membrane</location>
        <topology evidence="1">Multi-pass membrane protein</topology>
    </subcellularLocation>
</comment>
<feature type="domain" description="O-antigen ligase-related" evidence="6">
    <location>
        <begin position="233"/>
        <end position="367"/>
    </location>
</feature>
<reference evidence="7" key="1">
    <citation type="journal article" date="2017" name="Genome Announc.">
        <title>Whole-Genome Sequence of Photobacterium damselae subsp. piscicida Strain 91-197, Isolated from Hybrid Striped Bass (Morone sp.) in the United States.</title>
        <authorList>
            <person name="Teru Y."/>
            <person name="Hikima J."/>
            <person name="Kono T."/>
            <person name="Sakai M."/>
            <person name="Takano T."/>
            <person name="Hawke J.P."/>
            <person name="Takeyama H."/>
            <person name="Aoki T."/>
        </authorList>
    </citation>
    <scope>NUCLEOTIDE SEQUENCE</scope>
    <source>
        <strain evidence="7">91-197</strain>
    </source>
</reference>
<keyword evidence="3 5" id="KW-1133">Transmembrane helix</keyword>
<dbReference type="EMBL" id="CP061854">
    <property type="protein sequence ID" value="QOD56791.1"/>
    <property type="molecule type" value="Genomic_DNA"/>
</dbReference>
<dbReference type="InterPro" id="IPR007016">
    <property type="entry name" value="O-antigen_ligase-rel_domated"/>
</dbReference>
<evidence type="ECO:0000256" key="5">
    <source>
        <dbReference type="SAM" id="Phobius"/>
    </source>
</evidence>
<feature type="transmembrane region" description="Helical" evidence="5">
    <location>
        <begin position="36"/>
        <end position="57"/>
    </location>
</feature>
<dbReference type="PANTHER" id="PTHR37422">
    <property type="entry name" value="TEICHURONIC ACID BIOSYNTHESIS PROTEIN TUAE"/>
    <property type="match status" value="1"/>
</dbReference>
<dbReference type="Proteomes" id="UP000516656">
    <property type="component" value="Chromosome 1"/>
</dbReference>
<dbReference type="InterPro" id="IPR051533">
    <property type="entry name" value="WaaL-like"/>
</dbReference>
<sequence length="440" mass="48909">MTREHQLMIAVLLSLAITVGWYFEPLPAIVLCLLPLLPWLLTNAFYLCVGFILFSYFRIHEAFPVLIPFKIPQLLALLSLLGLGWQLWLQKAQLHYHPLLTKFIAFVLWVILCSILGTNRAESFTTLSDNFSKIIIMVFAISWLPQSIKQLNKIPILLIISGLAIATIALDNKFHGIGLVEETRVTIGRDIGSMLGDPNDLSLILLFPFSFCLARFFSAHSLHKLIYLISGGVLLAGIIVTESRGGLLGITSAILTIGYLKSRSKVLPLILSGGGLLLLALIAGISERVSGGAHESGIDESAMGRLFAWKAAFKMALTHPITGVGLTNYYNNYFFFTDYWDGKNHAVHSSWFEILAENGFIGLFLFVALITATLKVTHYLRLHYQQTPYQSLAEGLWIGLISFCVSGTFLTQGMTWPFYILLGLIMALDRLTPSSKHQES</sequence>
<reference evidence="8 10" key="3">
    <citation type="submission" date="2020-09" db="EMBL/GenBank/DDBJ databases">
        <title>Complete, closed and curated genome sequences of Photobacterium damselae subsp. piscicida isolates from Australia indicate localised evolution and additional plasmid-borne pathogenicity mechanisms.</title>
        <authorList>
            <person name="Baseggio L."/>
            <person name="Silayeva O."/>
            <person name="Buller N."/>
            <person name="Landos M."/>
            <person name="Engelstaedter J."/>
            <person name="Barnes A.C."/>
        </authorList>
    </citation>
    <scope>NUCLEOTIDE SEQUENCE [LARGE SCALE GENOMIC DNA]</scope>
    <source>
        <strain evidence="8 10">AS-16-0540-1</strain>
    </source>
</reference>
<evidence type="ECO:0000313" key="7">
    <source>
        <dbReference type="EMBL" id="BAX54318.1"/>
    </source>
</evidence>
<evidence type="ECO:0000313" key="9">
    <source>
        <dbReference type="Proteomes" id="UP000218676"/>
    </source>
</evidence>
<dbReference type="RefSeq" id="WP_044174201.1">
    <property type="nucleotide sequence ID" value="NZ_AP018045.1"/>
</dbReference>
<gene>
    <name evidence="8" type="ORF">IC627_01495</name>
    <name evidence="7" type="ORF">PDPUS_1_02944</name>
</gene>
<protein>
    <submittedName>
        <fullName evidence="7 8">O-Antigen ligase</fullName>
    </submittedName>
</protein>
<evidence type="ECO:0000256" key="3">
    <source>
        <dbReference type="ARBA" id="ARBA00022989"/>
    </source>
</evidence>
<dbReference type="GO" id="GO:0016874">
    <property type="term" value="F:ligase activity"/>
    <property type="evidence" value="ECO:0007669"/>
    <property type="project" value="UniProtKB-KW"/>
</dbReference>
<evidence type="ECO:0000259" key="6">
    <source>
        <dbReference type="Pfam" id="PF04932"/>
    </source>
</evidence>
<evidence type="ECO:0000256" key="4">
    <source>
        <dbReference type="ARBA" id="ARBA00023136"/>
    </source>
</evidence>
<evidence type="ECO:0000256" key="1">
    <source>
        <dbReference type="ARBA" id="ARBA00004141"/>
    </source>
</evidence>
<name>A0A1V1V646_PHODP</name>
<keyword evidence="2 5" id="KW-0812">Transmembrane</keyword>
<feature type="transmembrane region" description="Helical" evidence="5">
    <location>
        <begin position="392"/>
        <end position="410"/>
    </location>
</feature>
<evidence type="ECO:0000313" key="10">
    <source>
        <dbReference type="Proteomes" id="UP000516656"/>
    </source>
</evidence>
<dbReference type="AlphaFoldDB" id="A0A1V1V646"/>
<dbReference type="GO" id="GO:0016020">
    <property type="term" value="C:membrane"/>
    <property type="evidence" value="ECO:0007669"/>
    <property type="project" value="UniProtKB-SubCell"/>
</dbReference>
<feature type="transmembrane region" description="Helical" evidence="5">
    <location>
        <begin position="69"/>
        <end position="88"/>
    </location>
</feature>
<dbReference type="PANTHER" id="PTHR37422:SF13">
    <property type="entry name" value="LIPOPOLYSACCHARIDE BIOSYNTHESIS PROTEIN PA4999-RELATED"/>
    <property type="match status" value="1"/>
</dbReference>
<keyword evidence="8" id="KW-0436">Ligase</keyword>
<evidence type="ECO:0000256" key="2">
    <source>
        <dbReference type="ARBA" id="ARBA00022692"/>
    </source>
</evidence>
<reference evidence="9" key="2">
    <citation type="submission" date="2017-05" db="EMBL/GenBank/DDBJ databases">
        <title>Whole genome sequence of fish pathogenic bacteria, Photobacterium damselae subsp. piscicida, strain 91-197, isolated from hybrid striped bass (Morone sp.) in USA.</title>
        <authorList>
            <person name="Teru Y."/>
            <person name="Hikima J."/>
            <person name="Kono T."/>
            <person name="Sakai M."/>
            <person name="Takano T."/>
            <person name="Hawke J.P."/>
            <person name="Takeyama H."/>
            <person name="Aoki T."/>
        </authorList>
    </citation>
    <scope>NUCLEOTIDE SEQUENCE [LARGE SCALE GENOMIC DNA]</scope>
    <source>
        <strain evidence="9">91-197</strain>
    </source>
</reference>
<proteinExistence type="predicted"/>
<feature type="transmembrane region" description="Helical" evidence="5">
    <location>
        <begin position="225"/>
        <end position="245"/>
    </location>
</feature>
<evidence type="ECO:0000313" key="8">
    <source>
        <dbReference type="EMBL" id="QOD56791.1"/>
    </source>
</evidence>
<feature type="transmembrane region" description="Helical" evidence="5">
    <location>
        <begin position="100"/>
        <end position="118"/>
    </location>
</feature>
<dbReference type="Proteomes" id="UP000218676">
    <property type="component" value="Chromosome 1"/>
</dbReference>
<feature type="transmembrane region" description="Helical" evidence="5">
    <location>
        <begin position="7"/>
        <end position="24"/>
    </location>
</feature>
<organism evidence="8 10">
    <name type="scientific">Photobacterium damsela subsp. piscicida</name>
    <name type="common">Pasteurella piscicida</name>
    <dbReference type="NCBI Taxonomy" id="38294"/>
    <lineage>
        <taxon>Bacteria</taxon>
        <taxon>Pseudomonadati</taxon>
        <taxon>Pseudomonadota</taxon>
        <taxon>Gammaproteobacteria</taxon>
        <taxon>Vibrionales</taxon>
        <taxon>Vibrionaceae</taxon>
        <taxon>Photobacterium</taxon>
    </lineage>
</organism>
<feature type="transmembrane region" description="Helical" evidence="5">
    <location>
        <begin position="266"/>
        <end position="285"/>
    </location>
</feature>